<dbReference type="PhylomeDB" id="A0A0G4H4N2"/>
<protein>
    <submittedName>
        <fullName evidence="1">Uncharacterized protein</fullName>
    </submittedName>
</protein>
<proteinExistence type="predicted"/>
<dbReference type="AlphaFoldDB" id="A0A0G4H4N2"/>
<dbReference type="EMBL" id="CDMZ01001867">
    <property type="protein sequence ID" value="CEM38615.1"/>
    <property type="molecule type" value="Genomic_DNA"/>
</dbReference>
<dbReference type="VEuPathDB" id="CryptoDB:Cvel_24646"/>
<dbReference type="SUPFAM" id="SSF52047">
    <property type="entry name" value="RNI-like"/>
    <property type="match status" value="1"/>
</dbReference>
<dbReference type="Gene3D" id="3.80.10.10">
    <property type="entry name" value="Ribonuclease Inhibitor"/>
    <property type="match status" value="1"/>
</dbReference>
<gene>
    <name evidence="1" type="ORF">Cvel_24646</name>
</gene>
<evidence type="ECO:0000313" key="1">
    <source>
        <dbReference type="EMBL" id="CEM38615.1"/>
    </source>
</evidence>
<dbReference type="InterPro" id="IPR032675">
    <property type="entry name" value="LRR_dom_sf"/>
</dbReference>
<reference evidence="1" key="1">
    <citation type="submission" date="2014-11" db="EMBL/GenBank/DDBJ databases">
        <authorList>
            <person name="Otto D Thomas"/>
            <person name="Naeem Raeece"/>
        </authorList>
    </citation>
    <scope>NUCLEOTIDE SEQUENCE</scope>
</reference>
<accession>A0A0G4H4N2</accession>
<name>A0A0G4H4N2_9ALVE</name>
<organism evidence="1">
    <name type="scientific">Chromera velia CCMP2878</name>
    <dbReference type="NCBI Taxonomy" id="1169474"/>
    <lineage>
        <taxon>Eukaryota</taxon>
        <taxon>Sar</taxon>
        <taxon>Alveolata</taxon>
        <taxon>Colpodellida</taxon>
        <taxon>Chromeraceae</taxon>
        <taxon>Chromera</taxon>
    </lineage>
</organism>
<sequence length="164" mass="16987">MASEQLAAFAGAVGVGGLPSLEELILPCGGSYENPNPEGVVALANACSSGHLSQLRCLKLQSRSDMTGKAFAGLCRSLAKGKVSLLQTLDLEKYYGDAEEGVVALAEGIQGQRLSSLESFRLDLSSERGFAVSGLGLAFGCGGCPGLQKLDLDWSEEGDEGMRG</sequence>